<dbReference type="GO" id="GO:0003677">
    <property type="term" value="F:DNA binding"/>
    <property type="evidence" value="ECO:0007669"/>
    <property type="project" value="UniProtKB-KW"/>
</dbReference>
<dbReference type="GO" id="GO:0006281">
    <property type="term" value="P:DNA repair"/>
    <property type="evidence" value="ECO:0007669"/>
    <property type="project" value="InterPro"/>
</dbReference>
<keyword evidence="2 6" id="KW-0479">Metal-binding</keyword>
<evidence type="ECO:0000256" key="3">
    <source>
        <dbReference type="ARBA" id="ARBA00022771"/>
    </source>
</evidence>
<feature type="domain" description="Replication protein A OB" evidence="10">
    <location>
        <begin position="320"/>
        <end position="363"/>
    </location>
</feature>
<dbReference type="InterPro" id="IPR031657">
    <property type="entry name" value="REPA_OB_2"/>
</dbReference>
<name>A0A6J8BZ65_MYTCO</name>
<evidence type="ECO:0000256" key="7">
    <source>
        <dbReference type="SAM" id="MobiDB-lite"/>
    </source>
</evidence>
<proteinExistence type="inferred from homology"/>
<dbReference type="GO" id="GO:0006260">
    <property type="term" value="P:DNA replication"/>
    <property type="evidence" value="ECO:0007669"/>
    <property type="project" value="UniProtKB-KW"/>
</dbReference>
<feature type="region of interest" description="Disordered" evidence="7">
    <location>
        <begin position="109"/>
        <end position="198"/>
    </location>
</feature>
<keyword evidence="3 6" id="KW-0863">Zinc-finger</keyword>
<dbReference type="Pfam" id="PF04057">
    <property type="entry name" value="Rep-A_N"/>
    <property type="match status" value="1"/>
</dbReference>
<keyword evidence="6" id="KW-0539">Nucleus</keyword>
<dbReference type="Proteomes" id="UP000507470">
    <property type="component" value="Unassembled WGS sequence"/>
</dbReference>
<dbReference type="EMBL" id="CACVKT020004298">
    <property type="protein sequence ID" value="CAC5389002.1"/>
    <property type="molecule type" value="Genomic_DNA"/>
</dbReference>
<evidence type="ECO:0000256" key="4">
    <source>
        <dbReference type="ARBA" id="ARBA00022833"/>
    </source>
</evidence>
<dbReference type="PANTHER" id="PTHR47165">
    <property type="entry name" value="OS03G0429900 PROTEIN"/>
    <property type="match status" value="1"/>
</dbReference>
<feature type="domain" description="Replication factor-A protein 1 N-terminal" evidence="9">
    <location>
        <begin position="5"/>
        <end position="103"/>
    </location>
</feature>
<evidence type="ECO:0000256" key="5">
    <source>
        <dbReference type="ARBA" id="ARBA00023125"/>
    </source>
</evidence>
<dbReference type="OrthoDB" id="1751331at2759"/>
<comment type="similarity">
    <text evidence="1 6">Belongs to the replication factor A protein 1 family.</text>
</comment>
<evidence type="ECO:0000256" key="6">
    <source>
        <dbReference type="RuleBase" id="RU364130"/>
    </source>
</evidence>
<dbReference type="CDD" id="cd04474">
    <property type="entry name" value="RPA1_DBD_A"/>
    <property type="match status" value="1"/>
</dbReference>
<protein>
    <recommendedName>
        <fullName evidence="6">Replication protein A subunit</fullName>
    </recommendedName>
</protein>
<keyword evidence="12" id="KW-1185">Reference proteome</keyword>
<evidence type="ECO:0000259" key="9">
    <source>
        <dbReference type="Pfam" id="PF04057"/>
    </source>
</evidence>
<sequence length="364" mass="39754">MAPDLTSGAIEAIVGGNSFDRPVLQIISSKKITAAGSSADRYRLLLSDGLHSYSHAMLATQLNNLMESGEMDNLAVVQVDKYLCNTIQGDRRVLILLDLNVLAKGSDVGVRLGNPQQFKPGEVRNENAAQPNGQPVAQAQSPAKKDQPSNTSNGPTSAYNSRPPQNTGSNFRQGNNPPASNYSIKAAPGTPGTPGSTRVHSIASLTPYQNRWRIRARVTQKSGIRTWSNSRGEGRLFSVNFLDESGEIRATGFNEAIDKYYDMLEVNKVYFVSRGTLKTANKQYSNVNNDYEMTFNNDTTVELCTDDVDLPTVKFEFVKINELESKAPGNNIDLIGVIRSCGEVGTVISKASQKEITKREVQFV</sequence>
<dbReference type="AlphaFoldDB" id="A0A6J8BZ65"/>
<evidence type="ECO:0000259" key="8">
    <source>
        <dbReference type="Pfam" id="PF01336"/>
    </source>
</evidence>
<feature type="compositionally biased region" description="Polar residues" evidence="7">
    <location>
        <begin position="127"/>
        <end position="141"/>
    </location>
</feature>
<comment type="subunit">
    <text evidence="6">Component of the heterotrimeric canonical replication protein A complex (RPA).</text>
</comment>
<dbReference type="GO" id="GO:0008270">
    <property type="term" value="F:zinc ion binding"/>
    <property type="evidence" value="ECO:0007669"/>
    <property type="project" value="UniProtKB-KW"/>
</dbReference>
<dbReference type="FunFam" id="2.40.50.140:FF:000117">
    <property type="entry name" value="Replication protein A subunit"/>
    <property type="match status" value="1"/>
</dbReference>
<evidence type="ECO:0000313" key="12">
    <source>
        <dbReference type="Proteomes" id="UP000507470"/>
    </source>
</evidence>
<dbReference type="NCBIfam" id="TIGR00617">
    <property type="entry name" value="rpa1"/>
    <property type="match status" value="1"/>
</dbReference>
<feature type="compositionally biased region" description="Polar residues" evidence="7">
    <location>
        <begin position="148"/>
        <end position="183"/>
    </location>
</feature>
<dbReference type="CDD" id="cd04477">
    <property type="entry name" value="RPA1N"/>
    <property type="match status" value="1"/>
</dbReference>
<keyword evidence="4 6" id="KW-0862">Zinc</keyword>
<evidence type="ECO:0000256" key="1">
    <source>
        <dbReference type="ARBA" id="ARBA00005690"/>
    </source>
</evidence>
<feature type="domain" description="OB" evidence="8">
    <location>
        <begin position="212"/>
        <end position="292"/>
    </location>
</feature>
<keyword evidence="5 6" id="KW-0238">DNA-binding</keyword>
<dbReference type="InterPro" id="IPR007199">
    <property type="entry name" value="Rep_factor-A_N"/>
</dbReference>
<dbReference type="Pfam" id="PF01336">
    <property type="entry name" value="tRNA_anti-codon"/>
    <property type="match status" value="1"/>
</dbReference>
<accession>A0A6J8BZ65</accession>
<comment type="function">
    <text evidence="6">As part of the heterotrimeric replication protein A complex (RPA/RP-A), binds and stabilizes single-stranded DNA intermediates, that form during DNA replication or upon DNA stress. It prevents their reannealing and in parallel, recruits and activates different proteins and complexes involved in DNA metabolism. Thereby, it plays an essential role both in DNA replication and the cellular response to DNA damage.</text>
</comment>
<comment type="subcellular location">
    <subcellularLocation>
        <location evidence="6">Nucleus</location>
    </subcellularLocation>
</comment>
<dbReference type="Gene3D" id="2.40.50.140">
    <property type="entry name" value="Nucleic acid-binding proteins"/>
    <property type="match status" value="3"/>
</dbReference>
<dbReference type="FunFam" id="2.40.50.140:FF:000041">
    <property type="entry name" value="Replication protein A subunit"/>
    <property type="match status" value="1"/>
</dbReference>
<evidence type="ECO:0000259" key="10">
    <source>
        <dbReference type="Pfam" id="PF16900"/>
    </source>
</evidence>
<evidence type="ECO:0000313" key="11">
    <source>
        <dbReference type="EMBL" id="CAC5389002.1"/>
    </source>
</evidence>
<organism evidence="11 12">
    <name type="scientific">Mytilus coruscus</name>
    <name type="common">Sea mussel</name>
    <dbReference type="NCBI Taxonomy" id="42192"/>
    <lineage>
        <taxon>Eukaryota</taxon>
        <taxon>Metazoa</taxon>
        <taxon>Spiralia</taxon>
        <taxon>Lophotrochozoa</taxon>
        <taxon>Mollusca</taxon>
        <taxon>Bivalvia</taxon>
        <taxon>Autobranchia</taxon>
        <taxon>Pteriomorphia</taxon>
        <taxon>Mytilida</taxon>
        <taxon>Mytiloidea</taxon>
        <taxon>Mytilidae</taxon>
        <taxon>Mytilinae</taxon>
        <taxon>Mytilus</taxon>
    </lineage>
</organism>
<dbReference type="InterPro" id="IPR004365">
    <property type="entry name" value="NA-bd_OB_tRNA"/>
</dbReference>
<dbReference type="Pfam" id="PF16900">
    <property type="entry name" value="REPA_OB_2"/>
    <property type="match status" value="1"/>
</dbReference>
<reference evidence="11 12" key="1">
    <citation type="submission" date="2020-06" db="EMBL/GenBank/DDBJ databases">
        <authorList>
            <person name="Li R."/>
            <person name="Bekaert M."/>
        </authorList>
    </citation>
    <scope>NUCLEOTIDE SEQUENCE [LARGE SCALE GENOMIC DNA]</scope>
    <source>
        <strain evidence="12">wild</strain>
    </source>
</reference>
<evidence type="ECO:0000256" key="2">
    <source>
        <dbReference type="ARBA" id="ARBA00022723"/>
    </source>
</evidence>
<dbReference type="GO" id="GO:0006310">
    <property type="term" value="P:DNA recombination"/>
    <property type="evidence" value="ECO:0007669"/>
    <property type="project" value="InterPro"/>
</dbReference>
<dbReference type="GO" id="GO:0005634">
    <property type="term" value="C:nucleus"/>
    <property type="evidence" value="ECO:0007669"/>
    <property type="project" value="UniProtKB-SubCell"/>
</dbReference>
<dbReference type="InterPro" id="IPR012340">
    <property type="entry name" value="NA-bd_OB-fold"/>
</dbReference>
<dbReference type="SUPFAM" id="SSF50249">
    <property type="entry name" value="Nucleic acid-binding proteins"/>
    <property type="match status" value="3"/>
</dbReference>
<dbReference type="PANTHER" id="PTHR47165:SF4">
    <property type="entry name" value="OS03G0429900 PROTEIN"/>
    <property type="match status" value="1"/>
</dbReference>
<keyword evidence="6" id="KW-0235">DNA replication</keyword>
<dbReference type="InterPro" id="IPR004591">
    <property type="entry name" value="Rfa1"/>
</dbReference>
<gene>
    <name evidence="11" type="ORF">MCOR_24222</name>
</gene>